<protein>
    <submittedName>
        <fullName evidence="1">DUF535 domain-containing protein</fullName>
    </submittedName>
</protein>
<reference evidence="1 2" key="1">
    <citation type="submission" date="2020-04" db="EMBL/GenBank/DDBJ databases">
        <title>Genome sequencing of novel species.</title>
        <authorList>
            <person name="Heo J."/>
            <person name="Kim S.-J."/>
            <person name="Kim J.-S."/>
            <person name="Hong S.-B."/>
            <person name="Kwon S.-W."/>
        </authorList>
    </citation>
    <scope>NUCLEOTIDE SEQUENCE [LARGE SCALE GENOMIC DNA]</scope>
    <source>
        <strain evidence="1 2">GN2-R2</strain>
    </source>
</reference>
<dbReference type="PANTHER" id="PTHR38785">
    <property type="entry name" value="HOMOLOG OF VIRK"/>
    <property type="match status" value="1"/>
</dbReference>
<dbReference type="GO" id="GO:0006974">
    <property type="term" value="P:DNA damage response"/>
    <property type="evidence" value="ECO:0007669"/>
    <property type="project" value="TreeGrafter"/>
</dbReference>
<proteinExistence type="predicted"/>
<dbReference type="RefSeq" id="WP_170203090.1">
    <property type="nucleotide sequence ID" value="NZ_CP051685.1"/>
</dbReference>
<dbReference type="Proteomes" id="UP000502415">
    <property type="component" value="Chromosome"/>
</dbReference>
<evidence type="ECO:0000313" key="2">
    <source>
        <dbReference type="Proteomes" id="UP000502415"/>
    </source>
</evidence>
<dbReference type="Pfam" id="PF04393">
    <property type="entry name" value="DUF535"/>
    <property type="match status" value="1"/>
</dbReference>
<dbReference type="InterPro" id="IPR007488">
    <property type="entry name" value="DUF535"/>
</dbReference>
<accession>A0A7Z2ZT06</accession>
<dbReference type="KEGG" id="mfy:HH212_14310"/>
<keyword evidence="2" id="KW-1185">Reference proteome</keyword>
<dbReference type="PANTHER" id="PTHR38785:SF1">
    <property type="entry name" value="HOMOLOG OF VIRK"/>
    <property type="match status" value="1"/>
</dbReference>
<gene>
    <name evidence="1" type="ORF">HH212_14310</name>
</gene>
<sequence>MNMLLRYLARYWYVSLGHYGMRAWAASVLRSLRVLRWPGRHRTLCGCTVYHRYVARDADADVFHHLSHRDYLSRHFTPAERVACMLDHYGFESAAFDEDYQRQVYGGGLRLWRHAAGGHEFSIWLKTNQRYLGEGDLNLVMRLGNETLHRIGFNWVDATIAAMHAAIVPFIARNQGRWRDELSDVLYAAFEASFPNNAPAYFCVAAMAGLAAAVGARQLLCVKSDMALSRMLRSKQGYPAAYDSFWDAFGGTRSGKGCHVIPLPFQFKDLQQLASKHRKRAAARRAWWTEIGTAAHTTLHGHLRNAPHANVHAKVSQEDRQ</sequence>
<organism evidence="1 2">
    <name type="scientific">Massilia forsythiae</name>
    <dbReference type="NCBI Taxonomy" id="2728020"/>
    <lineage>
        <taxon>Bacteria</taxon>
        <taxon>Pseudomonadati</taxon>
        <taxon>Pseudomonadota</taxon>
        <taxon>Betaproteobacteria</taxon>
        <taxon>Burkholderiales</taxon>
        <taxon>Oxalobacteraceae</taxon>
        <taxon>Telluria group</taxon>
        <taxon>Massilia</taxon>
    </lineage>
</organism>
<name>A0A7Z2ZT06_9BURK</name>
<evidence type="ECO:0000313" key="1">
    <source>
        <dbReference type="EMBL" id="QJE01061.1"/>
    </source>
</evidence>
<dbReference type="EMBL" id="CP051685">
    <property type="protein sequence ID" value="QJE01061.1"/>
    <property type="molecule type" value="Genomic_DNA"/>
</dbReference>
<dbReference type="AlphaFoldDB" id="A0A7Z2ZT06"/>